<accession>A0AAV8YNE6</accession>
<keyword evidence="7" id="KW-1185">Reference proteome</keyword>
<evidence type="ECO:0000256" key="3">
    <source>
        <dbReference type="ARBA" id="ARBA00023157"/>
    </source>
</evidence>
<evidence type="ECO:0000313" key="7">
    <source>
        <dbReference type="Proteomes" id="UP001162162"/>
    </source>
</evidence>
<reference evidence="6" key="1">
    <citation type="journal article" date="2023" name="Insect Mol. Biol.">
        <title>Genome sequencing provides insights into the evolution of gene families encoding plant cell wall-degrading enzymes in longhorned beetles.</title>
        <authorList>
            <person name="Shin N.R."/>
            <person name="Okamura Y."/>
            <person name="Kirsch R."/>
            <person name="Pauchet Y."/>
        </authorList>
    </citation>
    <scope>NUCLEOTIDE SEQUENCE</scope>
    <source>
        <strain evidence="6">AMC_N1</strain>
    </source>
</reference>
<sequence>MSRLSEIILLFFVLYVFSSSGSPVGQPTESFQESDCYKPVEDDEDACRALISVYKWNAEKQKCEKDYYGGCNKTKNNFITLEECEKIAKKICKGKH</sequence>
<dbReference type="AlphaFoldDB" id="A0AAV8YNE6"/>
<organism evidence="6 7">
    <name type="scientific">Aromia moschata</name>
    <dbReference type="NCBI Taxonomy" id="1265417"/>
    <lineage>
        <taxon>Eukaryota</taxon>
        <taxon>Metazoa</taxon>
        <taxon>Ecdysozoa</taxon>
        <taxon>Arthropoda</taxon>
        <taxon>Hexapoda</taxon>
        <taxon>Insecta</taxon>
        <taxon>Pterygota</taxon>
        <taxon>Neoptera</taxon>
        <taxon>Endopterygota</taxon>
        <taxon>Coleoptera</taxon>
        <taxon>Polyphaga</taxon>
        <taxon>Cucujiformia</taxon>
        <taxon>Chrysomeloidea</taxon>
        <taxon>Cerambycidae</taxon>
        <taxon>Cerambycinae</taxon>
        <taxon>Callichromatini</taxon>
        <taxon>Aromia</taxon>
    </lineage>
</organism>
<keyword evidence="3" id="KW-1015">Disulfide bond</keyword>
<dbReference type="EMBL" id="JAPWTK010000075">
    <property type="protein sequence ID" value="KAJ8952014.1"/>
    <property type="molecule type" value="Genomic_DNA"/>
</dbReference>
<dbReference type="SUPFAM" id="SSF57362">
    <property type="entry name" value="BPTI-like"/>
    <property type="match status" value="1"/>
</dbReference>
<dbReference type="PROSITE" id="PS50279">
    <property type="entry name" value="BPTI_KUNITZ_2"/>
    <property type="match status" value="1"/>
</dbReference>
<keyword evidence="2" id="KW-0722">Serine protease inhibitor</keyword>
<evidence type="ECO:0000256" key="1">
    <source>
        <dbReference type="ARBA" id="ARBA00022690"/>
    </source>
</evidence>
<dbReference type="InterPro" id="IPR050098">
    <property type="entry name" value="TFPI/VKTCI-like"/>
</dbReference>
<dbReference type="GO" id="GO:0004867">
    <property type="term" value="F:serine-type endopeptidase inhibitor activity"/>
    <property type="evidence" value="ECO:0007669"/>
    <property type="project" value="UniProtKB-KW"/>
</dbReference>
<dbReference type="Proteomes" id="UP001162162">
    <property type="component" value="Unassembled WGS sequence"/>
</dbReference>
<evidence type="ECO:0000256" key="4">
    <source>
        <dbReference type="SAM" id="SignalP"/>
    </source>
</evidence>
<dbReference type="PANTHER" id="PTHR10083">
    <property type="entry name" value="KUNITZ-TYPE PROTEASE INHIBITOR-RELATED"/>
    <property type="match status" value="1"/>
</dbReference>
<proteinExistence type="predicted"/>
<evidence type="ECO:0000259" key="5">
    <source>
        <dbReference type="PROSITE" id="PS50279"/>
    </source>
</evidence>
<dbReference type="Gene3D" id="4.10.410.10">
    <property type="entry name" value="Pancreatic trypsin inhibitor Kunitz domain"/>
    <property type="match status" value="1"/>
</dbReference>
<feature type="signal peptide" evidence="4">
    <location>
        <begin position="1"/>
        <end position="21"/>
    </location>
</feature>
<dbReference type="SMART" id="SM00131">
    <property type="entry name" value="KU"/>
    <property type="match status" value="1"/>
</dbReference>
<keyword evidence="4" id="KW-0732">Signal</keyword>
<dbReference type="PANTHER" id="PTHR10083:SF374">
    <property type="entry name" value="BPTI_KUNITZ INHIBITOR DOMAIN-CONTAINING PROTEIN"/>
    <property type="match status" value="1"/>
</dbReference>
<dbReference type="GO" id="GO:0005615">
    <property type="term" value="C:extracellular space"/>
    <property type="evidence" value="ECO:0007669"/>
    <property type="project" value="TreeGrafter"/>
</dbReference>
<feature type="chain" id="PRO_5043496773" description="BPTI/Kunitz inhibitor domain-containing protein" evidence="4">
    <location>
        <begin position="22"/>
        <end position="96"/>
    </location>
</feature>
<dbReference type="InterPro" id="IPR036880">
    <property type="entry name" value="Kunitz_BPTI_sf"/>
</dbReference>
<feature type="domain" description="BPTI/Kunitz inhibitor" evidence="5">
    <location>
        <begin position="36"/>
        <end position="88"/>
    </location>
</feature>
<gene>
    <name evidence="6" type="ORF">NQ318_023454</name>
</gene>
<dbReference type="Pfam" id="PF00014">
    <property type="entry name" value="Kunitz_BPTI"/>
    <property type="match status" value="1"/>
</dbReference>
<evidence type="ECO:0000313" key="6">
    <source>
        <dbReference type="EMBL" id="KAJ8952014.1"/>
    </source>
</evidence>
<name>A0AAV8YNE6_9CUCU</name>
<comment type="caution">
    <text evidence="6">The sequence shown here is derived from an EMBL/GenBank/DDBJ whole genome shotgun (WGS) entry which is preliminary data.</text>
</comment>
<dbReference type="InterPro" id="IPR002223">
    <property type="entry name" value="Kunitz_BPTI"/>
</dbReference>
<evidence type="ECO:0000256" key="2">
    <source>
        <dbReference type="ARBA" id="ARBA00022900"/>
    </source>
</evidence>
<protein>
    <recommendedName>
        <fullName evidence="5">BPTI/Kunitz inhibitor domain-containing protein</fullName>
    </recommendedName>
</protein>
<keyword evidence="1" id="KW-0646">Protease inhibitor</keyword>